<comment type="caution">
    <text evidence="1">The sequence shown here is derived from an EMBL/GenBank/DDBJ whole genome shotgun (WGS) entry which is preliminary data.</text>
</comment>
<keyword evidence="2" id="KW-1185">Reference proteome</keyword>
<gene>
    <name evidence="1" type="ORF">G7B40_017455</name>
</gene>
<evidence type="ECO:0000313" key="2">
    <source>
        <dbReference type="Proteomes" id="UP000667802"/>
    </source>
</evidence>
<dbReference type="EMBL" id="JAALHA020000008">
    <property type="protein sequence ID" value="MDR9896330.1"/>
    <property type="molecule type" value="Genomic_DNA"/>
</dbReference>
<sequence length="71" mass="7879">MAELRLDFGCGANHLDGQIYSNFIKEVEMILIAGVGCVIDEVRNAPCLKMLGFVPQPNLLDKRVLILTKAY</sequence>
<dbReference type="AlphaFoldDB" id="A0AAP5M8J9"/>
<reference evidence="2" key="1">
    <citation type="journal article" date="2021" name="Science">
        <title>Hunting the eagle killer: A cyanobacterial neurotoxin causes vacuolar myelinopathy.</title>
        <authorList>
            <person name="Breinlinger S."/>
            <person name="Phillips T.J."/>
            <person name="Haram B.N."/>
            <person name="Mares J."/>
            <person name="Martinez Yerena J.A."/>
            <person name="Hrouzek P."/>
            <person name="Sobotka R."/>
            <person name="Henderson W.M."/>
            <person name="Schmieder P."/>
            <person name="Williams S.M."/>
            <person name="Lauderdale J.D."/>
            <person name="Wilde H.D."/>
            <person name="Gerrin W."/>
            <person name="Kust A."/>
            <person name="Washington J.W."/>
            <person name="Wagner C."/>
            <person name="Geier B."/>
            <person name="Liebeke M."/>
            <person name="Enke H."/>
            <person name="Niedermeyer T.H.J."/>
            <person name="Wilde S.B."/>
        </authorList>
    </citation>
    <scope>NUCLEOTIDE SEQUENCE [LARGE SCALE GENOMIC DNA]</scope>
    <source>
        <strain evidence="2">Thurmond2011</strain>
    </source>
</reference>
<protein>
    <submittedName>
        <fullName evidence="1">Uncharacterized protein</fullName>
    </submittedName>
</protein>
<evidence type="ECO:0000313" key="1">
    <source>
        <dbReference type="EMBL" id="MDR9896330.1"/>
    </source>
</evidence>
<name>A0AAP5M8J9_9CYAN</name>
<accession>A0AAP5M8J9</accession>
<dbReference type="Proteomes" id="UP000667802">
    <property type="component" value="Unassembled WGS sequence"/>
</dbReference>
<proteinExistence type="predicted"/>
<organism evidence="1 2">
    <name type="scientific">Aetokthonos hydrillicola Thurmond2011</name>
    <dbReference type="NCBI Taxonomy" id="2712845"/>
    <lineage>
        <taxon>Bacteria</taxon>
        <taxon>Bacillati</taxon>
        <taxon>Cyanobacteriota</taxon>
        <taxon>Cyanophyceae</taxon>
        <taxon>Nostocales</taxon>
        <taxon>Hapalosiphonaceae</taxon>
        <taxon>Aetokthonos</taxon>
    </lineage>
</organism>